<dbReference type="InterPro" id="IPR009011">
    <property type="entry name" value="Man6P_isomerase_rcpt-bd_dom_sf"/>
</dbReference>
<evidence type="ECO:0000256" key="5">
    <source>
        <dbReference type="ARBA" id="ARBA00023157"/>
    </source>
</evidence>
<dbReference type="Proteomes" id="UP001159427">
    <property type="component" value="Unassembled WGS sequence"/>
</dbReference>
<feature type="domain" description="MRH" evidence="8">
    <location>
        <begin position="18"/>
        <end position="149"/>
    </location>
</feature>
<dbReference type="PROSITE" id="PS51914">
    <property type="entry name" value="MRH"/>
    <property type="match status" value="1"/>
</dbReference>
<accession>A0ABN8M2E8</accession>
<evidence type="ECO:0000259" key="8">
    <source>
        <dbReference type="PROSITE" id="PS51914"/>
    </source>
</evidence>
<keyword evidence="7" id="KW-0812">Transmembrane</keyword>
<evidence type="ECO:0000256" key="2">
    <source>
        <dbReference type="ARBA" id="ARBA00007627"/>
    </source>
</evidence>
<dbReference type="PANTHER" id="PTHR22727">
    <property type="entry name" value="PROTEIN CBG13728"/>
    <property type="match status" value="1"/>
</dbReference>
<gene>
    <name evidence="9" type="ORF">PEVE_00014681</name>
</gene>
<dbReference type="InterPro" id="IPR039181">
    <property type="entry name" value="Elapor1/2"/>
</dbReference>
<comment type="similarity">
    <text evidence="2">Belongs to the ELAPOR family.</text>
</comment>
<keyword evidence="6" id="KW-0325">Glycoprotein</keyword>
<sequence>MIKANLPGLHPWGRRRLSYGYIYFYSSEYYFNLCTVDHDNSSCTSRDWISGKRVPLRVMACRSWYYDVSIGSVIGYKRKQDIRSGLIVELLHGDKCPYGGNNGRYKTTIDLRCDVTAGVGQPGRESNFSSVQQGCDVQFVWKSLYACPKCREQDITRIKGECINGTRNVTVLRSIPCWAPDEYPGANVTTEECVTPTKFVTVTVTATVLAFREKVSSKVNKILIGVGVVVIVLLLGVALFFVYKHRTIKYRYLNWMSRNKPMSRLEQEDDEDHFIEGDELAYPSYDKDEPFRT</sequence>
<comment type="caution">
    <text evidence="9">The sequence shown here is derived from an EMBL/GenBank/DDBJ whole genome shotgun (WGS) entry which is preliminary data.</text>
</comment>
<name>A0ABN8M2E8_9CNID</name>
<evidence type="ECO:0000313" key="10">
    <source>
        <dbReference type="Proteomes" id="UP001159427"/>
    </source>
</evidence>
<organism evidence="9 10">
    <name type="scientific">Porites evermanni</name>
    <dbReference type="NCBI Taxonomy" id="104178"/>
    <lineage>
        <taxon>Eukaryota</taxon>
        <taxon>Metazoa</taxon>
        <taxon>Cnidaria</taxon>
        <taxon>Anthozoa</taxon>
        <taxon>Hexacorallia</taxon>
        <taxon>Scleractinia</taxon>
        <taxon>Fungiina</taxon>
        <taxon>Poritidae</taxon>
        <taxon>Porites</taxon>
    </lineage>
</organism>
<evidence type="ECO:0000256" key="6">
    <source>
        <dbReference type="ARBA" id="ARBA00023180"/>
    </source>
</evidence>
<dbReference type="PANTHER" id="PTHR22727:SF15">
    <property type="entry name" value="MRH DOMAIN-CONTAINING PROTEIN"/>
    <property type="match status" value="1"/>
</dbReference>
<protein>
    <recommendedName>
        <fullName evidence="8">MRH domain-containing protein</fullName>
    </recommendedName>
</protein>
<dbReference type="EMBL" id="CALNXI010000211">
    <property type="protein sequence ID" value="CAH3022260.1"/>
    <property type="molecule type" value="Genomic_DNA"/>
</dbReference>
<comment type="subcellular location">
    <subcellularLocation>
        <location evidence="1">Cell membrane</location>
        <topology evidence="1">Single-pass type I membrane protein</topology>
    </subcellularLocation>
</comment>
<evidence type="ECO:0000313" key="9">
    <source>
        <dbReference type="EMBL" id="CAH3022260.1"/>
    </source>
</evidence>
<dbReference type="Gene3D" id="2.70.130.10">
    <property type="entry name" value="Mannose-6-phosphate receptor binding domain"/>
    <property type="match status" value="1"/>
</dbReference>
<feature type="transmembrane region" description="Helical" evidence="7">
    <location>
        <begin position="222"/>
        <end position="243"/>
    </location>
</feature>
<keyword evidence="3" id="KW-1003">Cell membrane</keyword>
<evidence type="ECO:0000256" key="7">
    <source>
        <dbReference type="SAM" id="Phobius"/>
    </source>
</evidence>
<keyword evidence="4" id="KW-0732">Signal</keyword>
<keyword evidence="7" id="KW-0472">Membrane</keyword>
<proteinExistence type="inferred from homology"/>
<dbReference type="InterPro" id="IPR044865">
    <property type="entry name" value="MRH_dom"/>
</dbReference>
<dbReference type="SUPFAM" id="SSF50911">
    <property type="entry name" value="Mannose 6-phosphate receptor domain"/>
    <property type="match status" value="1"/>
</dbReference>
<evidence type="ECO:0000256" key="3">
    <source>
        <dbReference type="ARBA" id="ARBA00022475"/>
    </source>
</evidence>
<evidence type="ECO:0000256" key="4">
    <source>
        <dbReference type="ARBA" id="ARBA00022729"/>
    </source>
</evidence>
<evidence type="ECO:0000256" key="1">
    <source>
        <dbReference type="ARBA" id="ARBA00004251"/>
    </source>
</evidence>
<keyword evidence="7" id="KW-1133">Transmembrane helix</keyword>
<keyword evidence="10" id="KW-1185">Reference proteome</keyword>
<keyword evidence="5" id="KW-1015">Disulfide bond</keyword>
<reference evidence="9 10" key="1">
    <citation type="submission" date="2022-05" db="EMBL/GenBank/DDBJ databases">
        <authorList>
            <consortium name="Genoscope - CEA"/>
            <person name="William W."/>
        </authorList>
    </citation>
    <scope>NUCLEOTIDE SEQUENCE [LARGE SCALE GENOMIC DNA]</scope>
</reference>